<evidence type="ECO:0000256" key="2">
    <source>
        <dbReference type="ARBA" id="ARBA00023002"/>
    </source>
</evidence>
<feature type="domain" description="Gfo/Idh/MocA-like oxidoreductase N-terminal" evidence="3">
    <location>
        <begin position="7"/>
        <end position="126"/>
    </location>
</feature>
<dbReference type="SUPFAM" id="SSF51735">
    <property type="entry name" value="NAD(P)-binding Rossmann-fold domains"/>
    <property type="match status" value="1"/>
</dbReference>
<evidence type="ECO:0000259" key="3">
    <source>
        <dbReference type="Pfam" id="PF01408"/>
    </source>
</evidence>
<dbReference type="PANTHER" id="PTHR43708:SF5">
    <property type="entry name" value="CONSERVED EXPRESSED OXIDOREDUCTASE (EUROFUNG)-RELATED"/>
    <property type="match status" value="1"/>
</dbReference>
<dbReference type="InterPro" id="IPR051317">
    <property type="entry name" value="Gfo/Idh/MocA_oxidoreduct"/>
</dbReference>
<evidence type="ECO:0000313" key="5">
    <source>
        <dbReference type="EMBL" id="KXJ92497.1"/>
    </source>
</evidence>
<dbReference type="Pfam" id="PF02894">
    <property type="entry name" value="GFO_IDH_MocA_C"/>
    <property type="match status" value="1"/>
</dbReference>
<dbReference type="Gene3D" id="3.40.50.720">
    <property type="entry name" value="NAD(P)-binding Rossmann-like Domain"/>
    <property type="match status" value="1"/>
</dbReference>
<gene>
    <name evidence="5" type="ORF">Micbo1qcDRAFT_145609</name>
</gene>
<dbReference type="GO" id="GO:0016491">
    <property type="term" value="F:oxidoreductase activity"/>
    <property type="evidence" value="ECO:0007669"/>
    <property type="project" value="UniProtKB-KW"/>
</dbReference>
<accession>A0A136J5Q8</accession>
<dbReference type="OrthoDB" id="2129491at2759"/>
<evidence type="ECO:0000256" key="1">
    <source>
        <dbReference type="ARBA" id="ARBA00010928"/>
    </source>
</evidence>
<dbReference type="AlphaFoldDB" id="A0A136J5Q8"/>
<dbReference type="EMBL" id="KQ964248">
    <property type="protein sequence ID" value="KXJ92497.1"/>
    <property type="molecule type" value="Genomic_DNA"/>
</dbReference>
<dbReference type="PANTHER" id="PTHR43708">
    <property type="entry name" value="CONSERVED EXPRESSED OXIDOREDUCTASE (EUROFUNG)"/>
    <property type="match status" value="1"/>
</dbReference>
<dbReference type="Proteomes" id="UP000070501">
    <property type="component" value="Unassembled WGS sequence"/>
</dbReference>
<dbReference type="Gene3D" id="3.30.360.10">
    <property type="entry name" value="Dihydrodipicolinate Reductase, domain 2"/>
    <property type="match status" value="1"/>
</dbReference>
<dbReference type="InParanoid" id="A0A136J5Q8"/>
<dbReference type="Pfam" id="PF01408">
    <property type="entry name" value="GFO_IDH_MocA"/>
    <property type="match status" value="1"/>
</dbReference>
<name>A0A136J5Q8_9PEZI</name>
<organism evidence="5 6">
    <name type="scientific">Microdochium bolleyi</name>
    <dbReference type="NCBI Taxonomy" id="196109"/>
    <lineage>
        <taxon>Eukaryota</taxon>
        <taxon>Fungi</taxon>
        <taxon>Dikarya</taxon>
        <taxon>Ascomycota</taxon>
        <taxon>Pezizomycotina</taxon>
        <taxon>Sordariomycetes</taxon>
        <taxon>Xylariomycetidae</taxon>
        <taxon>Xylariales</taxon>
        <taxon>Microdochiaceae</taxon>
        <taxon>Microdochium</taxon>
    </lineage>
</organism>
<feature type="domain" description="Gfo/Idh/MocA-like oxidoreductase C-terminal" evidence="4">
    <location>
        <begin position="151"/>
        <end position="376"/>
    </location>
</feature>
<sequence>MADQKIFNVGIIGYGLSAKVFHIPFIAVTPTLRLHSILQRKPQPGVDSAPEDHPGIAHHTTLEAFLADTSLDVAVISTPPGTHFPFAHQALAAGKHVFVEKPFVPTAAEAEALVKQSREVGKLICVYQNRRWDSDFITVQKLLSGDADAPSIGRVVEFNTFFERYRPAAPTNWKGTLPMSQGGGVLYDLGSHLLDQAYVLFGLPGSVYAKLTAQREGVLVAAEPDSIVVTLYYPSHPRHPGLTVRASATVHSAETRQPRFWIRGTKGSYYKTGLDTQEPQLRGGMTVSDAQFGLEDETCAGRLVTVDGGNGDKMTERALPNITPPQTYARFYELFARALASGKEADVPVPATQAADVLRIIEAAKESAASGREVALS</sequence>
<comment type="similarity">
    <text evidence="1">Belongs to the Gfo/Idh/MocA family.</text>
</comment>
<dbReference type="STRING" id="196109.A0A136J5Q8"/>
<dbReference type="InterPro" id="IPR036291">
    <property type="entry name" value="NAD(P)-bd_dom_sf"/>
</dbReference>
<evidence type="ECO:0000259" key="4">
    <source>
        <dbReference type="Pfam" id="PF02894"/>
    </source>
</evidence>
<keyword evidence="6" id="KW-1185">Reference proteome</keyword>
<reference evidence="6" key="1">
    <citation type="submission" date="2016-02" db="EMBL/GenBank/DDBJ databases">
        <title>Draft genome sequence of Microdochium bolleyi, a fungal endophyte of beachgrass.</title>
        <authorList>
            <consortium name="DOE Joint Genome Institute"/>
            <person name="David A.S."/>
            <person name="May G."/>
            <person name="Haridas S."/>
            <person name="Lim J."/>
            <person name="Wang M."/>
            <person name="Labutti K."/>
            <person name="Lipzen A."/>
            <person name="Barry K."/>
            <person name="Grigoriev I.V."/>
        </authorList>
    </citation>
    <scope>NUCLEOTIDE SEQUENCE [LARGE SCALE GENOMIC DNA]</scope>
    <source>
        <strain evidence="6">J235TASD1</strain>
    </source>
</reference>
<dbReference type="InterPro" id="IPR000683">
    <property type="entry name" value="Gfo/Idh/MocA-like_OxRdtase_N"/>
</dbReference>
<evidence type="ECO:0000313" key="6">
    <source>
        <dbReference type="Proteomes" id="UP000070501"/>
    </source>
</evidence>
<proteinExistence type="inferred from homology"/>
<dbReference type="InterPro" id="IPR004104">
    <property type="entry name" value="Gfo/Idh/MocA-like_OxRdtase_C"/>
</dbReference>
<keyword evidence="2" id="KW-0560">Oxidoreductase</keyword>
<protein>
    <submittedName>
        <fullName evidence="5">Oxidoreductase domain-containing protein</fullName>
    </submittedName>
</protein>
<dbReference type="GO" id="GO:0000166">
    <property type="term" value="F:nucleotide binding"/>
    <property type="evidence" value="ECO:0007669"/>
    <property type="project" value="InterPro"/>
</dbReference>